<gene>
    <name evidence="3" type="ORF">ZOSMA_373G00280</name>
</gene>
<feature type="domain" description="VHS" evidence="2">
    <location>
        <begin position="13"/>
        <end position="141"/>
    </location>
</feature>
<protein>
    <recommendedName>
        <fullName evidence="2">VHS domain-containing protein</fullName>
    </recommendedName>
</protein>
<comment type="caution">
    <text evidence="3">The sequence shown here is derived from an EMBL/GenBank/DDBJ whole genome shotgun (WGS) entry which is preliminary data.</text>
</comment>
<evidence type="ECO:0000313" key="4">
    <source>
        <dbReference type="Proteomes" id="UP000036987"/>
    </source>
</evidence>
<dbReference type="GO" id="GO:0043328">
    <property type="term" value="P:protein transport to vacuole involved in ubiquitin-dependent protein catabolic process via the multivesicular body sorting pathway"/>
    <property type="evidence" value="ECO:0007669"/>
    <property type="project" value="InterPro"/>
</dbReference>
<evidence type="ECO:0000259" key="2">
    <source>
        <dbReference type="PROSITE" id="PS50179"/>
    </source>
</evidence>
<proteinExistence type="inferred from homology"/>
<dbReference type="InterPro" id="IPR044836">
    <property type="entry name" value="TOL_plant"/>
</dbReference>
<evidence type="ECO:0000256" key="1">
    <source>
        <dbReference type="ARBA" id="ARBA00007708"/>
    </source>
</evidence>
<dbReference type="OMA" id="NVHETAN"/>
<name>A0A0K9P871_ZOSMR</name>
<dbReference type="InterPro" id="IPR002014">
    <property type="entry name" value="VHS_dom"/>
</dbReference>
<reference evidence="4" key="1">
    <citation type="journal article" date="2016" name="Nature">
        <title>The genome of the seagrass Zostera marina reveals angiosperm adaptation to the sea.</title>
        <authorList>
            <person name="Olsen J.L."/>
            <person name="Rouze P."/>
            <person name="Verhelst B."/>
            <person name="Lin Y.-C."/>
            <person name="Bayer T."/>
            <person name="Collen J."/>
            <person name="Dattolo E."/>
            <person name="De Paoli E."/>
            <person name="Dittami S."/>
            <person name="Maumus F."/>
            <person name="Michel G."/>
            <person name="Kersting A."/>
            <person name="Lauritano C."/>
            <person name="Lohaus R."/>
            <person name="Toepel M."/>
            <person name="Tonon T."/>
            <person name="Vanneste K."/>
            <person name="Amirebrahimi M."/>
            <person name="Brakel J."/>
            <person name="Bostroem C."/>
            <person name="Chovatia M."/>
            <person name="Grimwood J."/>
            <person name="Jenkins J.W."/>
            <person name="Jueterbock A."/>
            <person name="Mraz A."/>
            <person name="Stam W.T."/>
            <person name="Tice H."/>
            <person name="Bornberg-Bauer E."/>
            <person name="Green P.J."/>
            <person name="Pearson G.A."/>
            <person name="Procaccini G."/>
            <person name="Duarte C.M."/>
            <person name="Schmutz J."/>
            <person name="Reusch T.B.H."/>
            <person name="Van de Peer Y."/>
        </authorList>
    </citation>
    <scope>NUCLEOTIDE SEQUENCE [LARGE SCALE GENOMIC DNA]</scope>
    <source>
        <strain evidence="4">cv. Finnish</strain>
    </source>
</reference>
<dbReference type="InterPro" id="IPR008942">
    <property type="entry name" value="ENTH_VHS"/>
</dbReference>
<sequence length="243" mass="27196">MASGSAVSCVERATSDLLIGPDWAINIELCDVLNSDPRQTKDVMKILKKRLGSKSPQIQLLALFVLETLSKNCGDYIYVQIVERDVLHEMTKIVKKKPDFLVKEKILSLVDAWQYAFSGSGNHPHYFAAYQELLNAGMKFPPREDNAVPLFTPPQTHPIVRPEMLPHEADVNHVIQASLQDVTPLSSSEIQNVHETANVLMEMLSALHPHDREALLESLTEAGVTVGNRRRKSPKRAWRKGGN</sequence>
<dbReference type="PANTHER" id="PTHR45898">
    <property type="entry name" value="TOM1-LIKE PROTEIN"/>
    <property type="match status" value="1"/>
</dbReference>
<dbReference type="PROSITE" id="PS50179">
    <property type="entry name" value="VHS"/>
    <property type="match status" value="1"/>
</dbReference>
<dbReference type="PANTHER" id="PTHR45898:SF14">
    <property type="entry name" value="TOM1-LIKE PROTEIN 4"/>
    <property type="match status" value="1"/>
</dbReference>
<dbReference type="SUPFAM" id="SSF48464">
    <property type="entry name" value="ENTH/VHS domain"/>
    <property type="match status" value="1"/>
</dbReference>
<dbReference type="Pfam" id="PF00790">
    <property type="entry name" value="VHS"/>
    <property type="match status" value="1"/>
</dbReference>
<dbReference type="Gene3D" id="1.25.40.90">
    <property type="match status" value="1"/>
</dbReference>
<evidence type="ECO:0000313" key="3">
    <source>
        <dbReference type="EMBL" id="KMZ64380.1"/>
    </source>
</evidence>
<dbReference type="GO" id="GO:0035091">
    <property type="term" value="F:phosphatidylinositol binding"/>
    <property type="evidence" value="ECO:0007669"/>
    <property type="project" value="InterPro"/>
</dbReference>
<dbReference type="AlphaFoldDB" id="A0A0K9P871"/>
<keyword evidence="4" id="KW-1185">Reference proteome</keyword>
<dbReference type="SMART" id="SM00288">
    <property type="entry name" value="VHS"/>
    <property type="match status" value="1"/>
</dbReference>
<comment type="similarity">
    <text evidence="1">Belongs to the TOM1 family.</text>
</comment>
<accession>A0A0K9P871</accession>
<dbReference type="CDD" id="cd03561">
    <property type="entry name" value="VHS"/>
    <property type="match status" value="1"/>
</dbReference>
<organism evidence="3 4">
    <name type="scientific">Zostera marina</name>
    <name type="common">Eelgrass</name>
    <dbReference type="NCBI Taxonomy" id="29655"/>
    <lineage>
        <taxon>Eukaryota</taxon>
        <taxon>Viridiplantae</taxon>
        <taxon>Streptophyta</taxon>
        <taxon>Embryophyta</taxon>
        <taxon>Tracheophyta</taxon>
        <taxon>Spermatophyta</taxon>
        <taxon>Magnoliopsida</taxon>
        <taxon>Liliopsida</taxon>
        <taxon>Zosteraceae</taxon>
        <taxon>Zostera</taxon>
    </lineage>
</organism>
<dbReference type="GO" id="GO:0043130">
    <property type="term" value="F:ubiquitin binding"/>
    <property type="evidence" value="ECO:0007669"/>
    <property type="project" value="InterPro"/>
</dbReference>
<dbReference type="EMBL" id="LFYR01001161">
    <property type="protein sequence ID" value="KMZ64380.1"/>
    <property type="molecule type" value="Genomic_DNA"/>
</dbReference>
<dbReference type="OrthoDB" id="2018246at2759"/>
<dbReference type="Proteomes" id="UP000036987">
    <property type="component" value="Unassembled WGS sequence"/>
</dbReference>